<sequence>MTGYMELTEIEPNMRAIEGQALLMVPQLPLEILQKILALASCWRRYTASILTLSRHTHACTLVLRDESTLIDLLGLCRGITCLSVAVNTDEFSEDPSRLLWALNTLPLKSLTMLMEVNCLSAIKTSHTFHNLMHLDINDQLLMTEPYTGLEDLRLVTHIIVVLAMGQSMVESVKHLLSNVTLRVLGLRVRDTHKPVTMWLDKYGINNRRAVLFPTQWTSWAKLGQGDMLIWEMAEERIKLPRPKEDTLISMTLEGDLYQGHAPSRHLKSALDGNGCSYNSCPEGAPEGGRKDWS</sequence>
<comment type="caution">
    <text evidence="1">The sequence shown here is derived from an EMBL/GenBank/DDBJ whole genome shotgun (WGS) entry which is preliminary data.</text>
</comment>
<dbReference type="EMBL" id="JABBWM010000028">
    <property type="protein sequence ID" value="KAG2108237.1"/>
    <property type="molecule type" value="Genomic_DNA"/>
</dbReference>
<protein>
    <submittedName>
        <fullName evidence="1">Uncharacterized protein</fullName>
    </submittedName>
</protein>
<name>A0A9P7F7A9_9AGAM</name>
<dbReference type="OrthoDB" id="2705396at2759"/>
<reference evidence="1" key="1">
    <citation type="journal article" date="2020" name="New Phytol.">
        <title>Comparative genomics reveals dynamic genome evolution in host specialist ectomycorrhizal fungi.</title>
        <authorList>
            <person name="Lofgren L.A."/>
            <person name="Nguyen N.H."/>
            <person name="Vilgalys R."/>
            <person name="Ruytinx J."/>
            <person name="Liao H.L."/>
            <person name="Branco S."/>
            <person name="Kuo A."/>
            <person name="LaButti K."/>
            <person name="Lipzen A."/>
            <person name="Andreopoulos W."/>
            <person name="Pangilinan J."/>
            <person name="Riley R."/>
            <person name="Hundley H."/>
            <person name="Na H."/>
            <person name="Barry K."/>
            <person name="Grigoriev I.V."/>
            <person name="Stajich J.E."/>
            <person name="Kennedy P.G."/>
        </authorList>
    </citation>
    <scope>NUCLEOTIDE SEQUENCE</scope>
    <source>
        <strain evidence="1">FC423</strain>
    </source>
</reference>
<keyword evidence="2" id="KW-1185">Reference proteome</keyword>
<dbReference type="AlphaFoldDB" id="A0A9P7F7A9"/>
<dbReference type="GeneID" id="64695983"/>
<proteinExistence type="predicted"/>
<evidence type="ECO:0000313" key="2">
    <source>
        <dbReference type="Proteomes" id="UP000823399"/>
    </source>
</evidence>
<dbReference type="RefSeq" id="XP_041292756.1">
    <property type="nucleotide sequence ID" value="XM_041433724.1"/>
</dbReference>
<dbReference type="Proteomes" id="UP000823399">
    <property type="component" value="Unassembled WGS sequence"/>
</dbReference>
<accession>A0A9P7F7A9</accession>
<organism evidence="1 2">
    <name type="scientific">Suillus discolor</name>
    <dbReference type="NCBI Taxonomy" id="1912936"/>
    <lineage>
        <taxon>Eukaryota</taxon>
        <taxon>Fungi</taxon>
        <taxon>Dikarya</taxon>
        <taxon>Basidiomycota</taxon>
        <taxon>Agaricomycotina</taxon>
        <taxon>Agaricomycetes</taxon>
        <taxon>Agaricomycetidae</taxon>
        <taxon>Boletales</taxon>
        <taxon>Suillineae</taxon>
        <taxon>Suillaceae</taxon>
        <taxon>Suillus</taxon>
    </lineage>
</organism>
<gene>
    <name evidence="1" type="ORF">F5147DRAFT_652957</name>
</gene>
<evidence type="ECO:0000313" key="1">
    <source>
        <dbReference type="EMBL" id="KAG2108237.1"/>
    </source>
</evidence>